<dbReference type="EMBL" id="OZ034814">
    <property type="protein sequence ID" value="CAL1359660.1"/>
    <property type="molecule type" value="Genomic_DNA"/>
</dbReference>
<protein>
    <submittedName>
        <fullName evidence="2">Uncharacterized protein</fullName>
    </submittedName>
</protein>
<reference evidence="2 3" key="1">
    <citation type="submission" date="2024-04" db="EMBL/GenBank/DDBJ databases">
        <authorList>
            <person name="Fracassetti M."/>
        </authorList>
    </citation>
    <scope>NUCLEOTIDE SEQUENCE [LARGE SCALE GENOMIC DNA]</scope>
</reference>
<evidence type="ECO:0000256" key="1">
    <source>
        <dbReference type="SAM" id="MobiDB-lite"/>
    </source>
</evidence>
<organism evidence="2 3">
    <name type="scientific">Linum trigynum</name>
    <dbReference type="NCBI Taxonomy" id="586398"/>
    <lineage>
        <taxon>Eukaryota</taxon>
        <taxon>Viridiplantae</taxon>
        <taxon>Streptophyta</taxon>
        <taxon>Embryophyta</taxon>
        <taxon>Tracheophyta</taxon>
        <taxon>Spermatophyta</taxon>
        <taxon>Magnoliopsida</taxon>
        <taxon>eudicotyledons</taxon>
        <taxon>Gunneridae</taxon>
        <taxon>Pentapetalae</taxon>
        <taxon>rosids</taxon>
        <taxon>fabids</taxon>
        <taxon>Malpighiales</taxon>
        <taxon>Linaceae</taxon>
        <taxon>Linum</taxon>
    </lineage>
</organism>
<proteinExistence type="predicted"/>
<dbReference type="AlphaFoldDB" id="A0AAV2CUX1"/>
<name>A0AAV2CUX1_9ROSI</name>
<accession>A0AAV2CUX1</accession>
<evidence type="ECO:0000313" key="2">
    <source>
        <dbReference type="EMBL" id="CAL1359660.1"/>
    </source>
</evidence>
<dbReference type="Proteomes" id="UP001497516">
    <property type="component" value="Chromosome 10"/>
</dbReference>
<evidence type="ECO:0000313" key="3">
    <source>
        <dbReference type="Proteomes" id="UP001497516"/>
    </source>
</evidence>
<gene>
    <name evidence="2" type="ORF">LTRI10_LOCUS7134</name>
</gene>
<feature type="region of interest" description="Disordered" evidence="1">
    <location>
        <begin position="80"/>
        <end position="101"/>
    </location>
</feature>
<keyword evidence="3" id="KW-1185">Reference proteome</keyword>
<sequence>MKPPNSSSSLLNSLIMHSTSTAVRAVPICFGFSITSEHEIFPSPFLSNLSKICHISSFDPVIGEDALNVVSSRFCNNTTYPTDRQSFSPSESPSKQQADSSLSWFWPQNHNSEAESSSTNNVLDR</sequence>